<evidence type="ECO:0000313" key="3">
    <source>
        <dbReference type="EMBL" id="QGH61995.1"/>
    </source>
</evidence>
<dbReference type="Proteomes" id="UP000381260">
    <property type="component" value="Chromosome"/>
</dbReference>
<protein>
    <submittedName>
        <fullName evidence="3">DUF1090 family protein</fullName>
    </submittedName>
</protein>
<sequence>MNIKKVFCLILFLTTVGITADVEATSGRCEARKEAIQRQMYYAKKYGNTHEMAGLERALSEVTRNCSDLSSRRSSESDIRRKERAVSKLRHALQAAEAELDEARFD</sequence>
<accession>A0A5Q2VDB2</accession>
<feature type="chain" id="PRO_5024299189" evidence="2">
    <location>
        <begin position="21"/>
        <end position="106"/>
    </location>
</feature>
<dbReference type="AlphaFoldDB" id="A0A5Q2VDB2"/>
<dbReference type="InterPro" id="IPR009468">
    <property type="entry name" value="DUF1090"/>
</dbReference>
<reference evidence="3 4" key="1">
    <citation type="submission" date="2019-11" db="EMBL/GenBank/DDBJ databases">
        <title>The Phosphoenolpyruvate Phosphotransferase System Regulates Serratia proteamaculans 336X Biofilm Formation and Wheat Roots colonization.</title>
        <authorList>
            <person name="Liu F."/>
        </authorList>
    </citation>
    <scope>NUCLEOTIDE SEQUENCE [LARGE SCALE GENOMIC DNA]</scope>
    <source>
        <strain evidence="3 4">336X</strain>
    </source>
</reference>
<organism evidence="3 4">
    <name type="scientific">Serratia proteamaculans</name>
    <dbReference type="NCBI Taxonomy" id="28151"/>
    <lineage>
        <taxon>Bacteria</taxon>
        <taxon>Pseudomonadati</taxon>
        <taxon>Pseudomonadota</taxon>
        <taxon>Gammaproteobacteria</taxon>
        <taxon>Enterobacterales</taxon>
        <taxon>Yersiniaceae</taxon>
        <taxon>Serratia</taxon>
    </lineage>
</organism>
<evidence type="ECO:0000256" key="2">
    <source>
        <dbReference type="SAM" id="SignalP"/>
    </source>
</evidence>
<proteinExistence type="predicted"/>
<keyword evidence="1" id="KW-0175">Coiled coil</keyword>
<dbReference type="EMBL" id="CP045913">
    <property type="protein sequence ID" value="QGH61995.1"/>
    <property type="molecule type" value="Genomic_DNA"/>
</dbReference>
<evidence type="ECO:0000256" key="1">
    <source>
        <dbReference type="SAM" id="Coils"/>
    </source>
</evidence>
<feature type="signal peptide" evidence="2">
    <location>
        <begin position="1"/>
        <end position="20"/>
    </location>
</feature>
<dbReference type="Pfam" id="PF06476">
    <property type="entry name" value="DUF1090"/>
    <property type="match status" value="1"/>
</dbReference>
<name>A0A5Q2VDB2_SERPR</name>
<keyword evidence="2" id="KW-0732">Signal</keyword>
<evidence type="ECO:0000313" key="4">
    <source>
        <dbReference type="Proteomes" id="UP000381260"/>
    </source>
</evidence>
<dbReference type="RefSeq" id="WP_153859027.1">
    <property type="nucleotide sequence ID" value="NZ_CP045913.1"/>
</dbReference>
<feature type="coiled-coil region" evidence="1">
    <location>
        <begin position="52"/>
        <end position="106"/>
    </location>
</feature>
<gene>
    <name evidence="3" type="ORF">GHV41_14690</name>
</gene>